<dbReference type="EMBL" id="LLXJ01000911">
    <property type="protein sequence ID" value="PKC05154.1"/>
    <property type="molecule type" value="Genomic_DNA"/>
</dbReference>
<protein>
    <recommendedName>
        <fullName evidence="3">TLDc domain-containing protein</fullName>
    </recommendedName>
</protein>
<dbReference type="AlphaFoldDB" id="A0A2N0PEA2"/>
<organism evidence="1 2">
    <name type="scientific">Rhizophagus irregularis</name>
    <dbReference type="NCBI Taxonomy" id="588596"/>
    <lineage>
        <taxon>Eukaryota</taxon>
        <taxon>Fungi</taxon>
        <taxon>Fungi incertae sedis</taxon>
        <taxon>Mucoromycota</taxon>
        <taxon>Glomeromycotina</taxon>
        <taxon>Glomeromycetes</taxon>
        <taxon>Glomerales</taxon>
        <taxon>Glomeraceae</taxon>
        <taxon>Rhizophagus</taxon>
    </lineage>
</organism>
<reference evidence="1 2" key="1">
    <citation type="submission" date="2016-04" db="EMBL/GenBank/DDBJ databases">
        <title>Genome analyses suggest a sexual origin of heterokaryosis in a supposedly ancient asexual fungus.</title>
        <authorList>
            <person name="Ropars J."/>
            <person name="Sedzielewska K."/>
            <person name="Noel J."/>
            <person name="Charron P."/>
            <person name="Farinelli L."/>
            <person name="Marton T."/>
            <person name="Kruger M."/>
            <person name="Pelin A."/>
            <person name="Brachmann A."/>
            <person name="Corradi N."/>
        </authorList>
    </citation>
    <scope>NUCLEOTIDE SEQUENCE [LARGE SCALE GENOMIC DNA]</scope>
    <source>
        <strain evidence="1 2">A5</strain>
    </source>
</reference>
<evidence type="ECO:0008006" key="3">
    <source>
        <dbReference type="Google" id="ProtNLM"/>
    </source>
</evidence>
<accession>A0A2N0PEA2</accession>
<proteinExistence type="predicted"/>
<dbReference type="Proteomes" id="UP000232722">
    <property type="component" value="Unassembled WGS sequence"/>
</dbReference>
<gene>
    <name evidence="1" type="ORF">RhiirA5_227412</name>
</gene>
<reference evidence="1 2" key="2">
    <citation type="submission" date="2017-09" db="EMBL/GenBank/DDBJ databases">
        <title>Extensive intraspecific genome diversity in a model arbuscular mycorrhizal fungus.</title>
        <authorList>
            <person name="Chen E.C."/>
            <person name="Morin E."/>
            <person name="Beaudet D."/>
            <person name="Noel J."/>
            <person name="Ndikumana S."/>
            <person name="Charron P."/>
            <person name="St-Onge C."/>
            <person name="Giorgi J."/>
            <person name="Grigoriev I.V."/>
            <person name="Roux C."/>
            <person name="Martin F.M."/>
            <person name="Corradi N."/>
        </authorList>
    </citation>
    <scope>NUCLEOTIDE SEQUENCE [LARGE SCALE GENOMIC DNA]</scope>
    <source>
        <strain evidence="1 2">A5</strain>
    </source>
</reference>
<evidence type="ECO:0000313" key="1">
    <source>
        <dbReference type="EMBL" id="PKC05154.1"/>
    </source>
</evidence>
<name>A0A2N0PEA2_9GLOM</name>
<comment type="caution">
    <text evidence="1">The sequence shown here is derived from an EMBL/GenBank/DDBJ whole genome shotgun (WGS) entry which is preliminary data.</text>
</comment>
<evidence type="ECO:0000313" key="2">
    <source>
        <dbReference type="Proteomes" id="UP000232722"/>
    </source>
</evidence>
<sequence length="89" mass="10174">MFSFTNRNDLKTAKVGYIINVHYNSAIYCNQICGPVFGGGHDLLQDNNGDWKSNNSYSYPKINIPQGYSVSGYNIFYVENYEVFQVTKK</sequence>